<proteinExistence type="predicted"/>
<dbReference type="AlphaFoldDB" id="A0A429JYT0"/>
<name>A0A429JYT0_9GAMM</name>
<protein>
    <submittedName>
        <fullName evidence="1">Uncharacterized protein</fullName>
    </submittedName>
</protein>
<accession>A0A429JYT0</accession>
<organism evidence="1 2">
    <name type="scientific">Acinetobacter lactucae</name>
    <dbReference type="NCBI Taxonomy" id="1785128"/>
    <lineage>
        <taxon>Bacteria</taxon>
        <taxon>Pseudomonadati</taxon>
        <taxon>Pseudomonadota</taxon>
        <taxon>Gammaproteobacteria</taxon>
        <taxon>Moraxellales</taxon>
        <taxon>Moraxellaceae</taxon>
        <taxon>Acinetobacter</taxon>
        <taxon>Acinetobacter calcoaceticus/baumannii complex</taxon>
    </lineage>
</organism>
<comment type="caution">
    <text evidence="1">The sequence shown here is derived from an EMBL/GenBank/DDBJ whole genome shotgun (WGS) entry which is preliminary data.</text>
</comment>
<sequence length="79" mass="8837">MSYLVIKELGYKIFLAKKGNSDSKNAYVVFTSDKEMFVGVESYTYDAPSNKLLWEGIQDLGLVIVGFADTEEEALDLAF</sequence>
<dbReference type="RefSeq" id="WP_125699183.1">
    <property type="nucleotide sequence ID" value="NZ_RFES01000007.1"/>
</dbReference>
<gene>
    <name evidence="1" type="ORF">EA756_11690</name>
</gene>
<dbReference type="EMBL" id="RFES01000007">
    <property type="protein sequence ID" value="RSO56349.1"/>
    <property type="molecule type" value="Genomic_DNA"/>
</dbReference>
<evidence type="ECO:0000313" key="2">
    <source>
        <dbReference type="Proteomes" id="UP000276905"/>
    </source>
</evidence>
<reference evidence="1 2" key="1">
    <citation type="submission" date="2018-10" db="EMBL/GenBank/DDBJ databases">
        <title>GWAS and RNA-Seq identify cryptic mechanisms of antimicrobial resistance in Acinetobacter baumannii.</title>
        <authorList>
            <person name="Sahl J.W."/>
        </authorList>
    </citation>
    <scope>NUCLEOTIDE SEQUENCE [LARGE SCALE GENOMIC DNA]</scope>
    <source>
        <strain evidence="1 2">TG41018</strain>
    </source>
</reference>
<evidence type="ECO:0000313" key="1">
    <source>
        <dbReference type="EMBL" id="RSO56349.1"/>
    </source>
</evidence>
<dbReference type="Proteomes" id="UP000276905">
    <property type="component" value="Unassembled WGS sequence"/>
</dbReference>